<name>A0A0F9QFU6_9ZZZZ</name>
<dbReference type="EMBL" id="LAZR01002007">
    <property type="protein sequence ID" value="KKN35847.1"/>
    <property type="molecule type" value="Genomic_DNA"/>
</dbReference>
<dbReference type="AlphaFoldDB" id="A0A0F9QFU6"/>
<evidence type="ECO:0000313" key="1">
    <source>
        <dbReference type="EMBL" id="KKN35847.1"/>
    </source>
</evidence>
<dbReference type="InterPro" id="IPR029060">
    <property type="entry name" value="PIN-like_dom_sf"/>
</dbReference>
<reference evidence="1" key="1">
    <citation type="journal article" date="2015" name="Nature">
        <title>Complex archaea that bridge the gap between prokaryotes and eukaryotes.</title>
        <authorList>
            <person name="Spang A."/>
            <person name="Saw J.H."/>
            <person name="Jorgensen S.L."/>
            <person name="Zaremba-Niedzwiedzka K."/>
            <person name="Martijn J."/>
            <person name="Lind A.E."/>
            <person name="van Eijk R."/>
            <person name="Schleper C."/>
            <person name="Guy L."/>
            <person name="Ettema T.J."/>
        </authorList>
    </citation>
    <scope>NUCLEOTIDE SEQUENCE</scope>
</reference>
<protein>
    <recommendedName>
        <fullName evidence="2">PIN domain-containing protein</fullName>
    </recommendedName>
</protein>
<gene>
    <name evidence="1" type="ORF">LCGC14_0779690</name>
</gene>
<proteinExistence type="predicted"/>
<evidence type="ECO:0008006" key="2">
    <source>
        <dbReference type="Google" id="ProtNLM"/>
    </source>
</evidence>
<dbReference type="SUPFAM" id="SSF88723">
    <property type="entry name" value="PIN domain-like"/>
    <property type="match status" value="1"/>
</dbReference>
<comment type="caution">
    <text evidence="1">The sequence shown here is derived from an EMBL/GenBank/DDBJ whole genome shotgun (WGS) entry which is preliminary data.</text>
</comment>
<dbReference type="Gene3D" id="3.40.50.1010">
    <property type="entry name" value="5'-nuclease"/>
    <property type="match status" value="1"/>
</dbReference>
<accession>A0A0F9QFU6</accession>
<organism evidence="1">
    <name type="scientific">marine sediment metagenome</name>
    <dbReference type="NCBI Taxonomy" id="412755"/>
    <lineage>
        <taxon>unclassified sequences</taxon>
        <taxon>metagenomes</taxon>
        <taxon>ecological metagenomes</taxon>
    </lineage>
</organism>
<sequence>MSKKRIGEHEETLEKIAIDSNVFRNLNFINYLRMNKAEIQVYIPSIVSFEIGYYFLTKGITWEDFLKEIVKFNGIFLEWDSVILSEVLKNALNNKKTLPFRQHFRDFMIGTQCENTGFDLVSYNINHFSWLKRILIQTPEEFILKRIKK</sequence>